<dbReference type="EMBL" id="JAENIO010000064">
    <property type="protein sequence ID" value="MBK1835593.1"/>
    <property type="molecule type" value="Genomic_DNA"/>
</dbReference>
<organism evidence="2 3">
    <name type="scientific">Roseibacillus ishigakijimensis</name>
    <dbReference type="NCBI Taxonomy" id="454146"/>
    <lineage>
        <taxon>Bacteria</taxon>
        <taxon>Pseudomonadati</taxon>
        <taxon>Verrucomicrobiota</taxon>
        <taxon>Verrucomicrobiia</taxon>
        <taxon>Verrucomicrobiales</taxon>
        <taxon>Verrucomicrobiaceae</taxon>
        <taxon>Roseibacillus</taxon>
    </lineage>
</organism>
<gene>
    <name evidence="2" type="ORF">JIN78_16110</name>
</gene>
<feature type="compositionally biased region" description="Basic and acidic residues" evidence="1">
    <location>
        <begin position="1"/>
        <end position="14"/>
    </location>
</feature>
<evidence type="ECO:0000313" key="3">
    <source>
        <dbReference type="Proteomes" id="UP000604083"/>
    </source>
</evidence>
<protein>
    <submittedName>
        <fullName evidence="2">Uncharacterized protein</fullName>
    </submittedName>
</protein>
<evidence type="ECO:0000256" key="1">
    <source>
        <dbReference type="SAM" id="MobiDB-lite"/>
    </source>
</evidence>
<keyword evidence="3" id="KW-1185">Reference proteome</keyword>
<comment type="caution">
    <text evidence="2">The sequence shown here is derived from an EMBL/GenBank/DDBJ whole genome shotgun (WGS) entry which is preliminary data.</text>
</comment>
<dbReference type="RefSeq" id="WP_200393029.1">
    <property type="nucleotide sequence ID" value="NZ_JAENIO010000064.1"/>
</dbReference>
<accession>A0A934VIZ0</accession>
<reference evidence="2" key="1">
    <citation type="submission" date="2021-01" db="EMBL/GenBank/DDBJ databases">
        <title>Modified the classification status of verrucomicrobia.</title>
        <authorList>
            <person name="Feng X."/>
        </authorList>
    </citation>
    <scope>NUCLEOTIDE SEQUENCE</scope>
    <source>
        <strain evidence="2">KCTC 12986</strain>
    </source>
</reference>
<feature type="region of interest" description="Disordered" evidence="1">
    <location>
        <begin position="1"/>
        <end position="20"/>
    </location>
</feature>
<dbReference type="Proteomes" id="UP000604083">
    <property type="component" value="Unassembled WGS sequence"/>
</dbReference>
<name>A0A934VIZ0_9BACT</name>
<sequence>MKSENLLEELEKAHGAPPENLSPALQVLWLAKAGDWEGAHNIAQDMPDPQGAWLHAHLHRQEGDLGNASYWYHRANQPVPSREISIEAEWLDLAAHFTRHSR</sequence>
<proteinExistence type="predicted"/>
<evidence type="ECO:0000313" key="2">
    <source>
        <dbReference type="EMBL" id="MBK1835593.1"/>
    </source>
</evidence>
<dbReference type="AlphaFoldDB" id="A0A934VIZ0"/>